<gene>
    <name evidence="1" type="ORF">UFOVP252_28</name>
</gene>
<evidence type="ECO:0000313" key="1">
    <source>
        <dbReference type="EMBL" id="CAB4132955.1"/>
    </source>
</evidence>
<protein>
    <submittedName>
        <fullName evidence="1">Uncharacterized protein</fullName>
    </submittedName>
</protein>
<proteinExistence type="predicted"/>
<dbReference type="EMBL" id="LR796273">
    <property type="protein sequence ID" value="CAB4132955.1"/>
    <property type="molecule type" value="Genomic_DNA"/>
</dbReference>
<organism evidence="1">
    <name type="scientific">uncultured Caudovirales phage</name>
    <dbReference type="NCBI Taxonomy" id="2100421"/>
    <lineage>
        <taxon>Viruses</taxon>
        <taxon>Duplodnaviria</taxon>
        <taxon>Heunggongvirae</taxon>
        <taxon>Uroviricota</taxon>
        <taxon>Caudoviricetes</taxon>
        <taxon>Peduoviridae</taxon>
        <taxon>Maltschvirus</taxon>
        <taxon>Maltschvirus maltsch</taxon>
    </lineage>
</organism>
<name>A0A6J5LFT5_9CAUD</name>
<sequence length="84" mass="9897">MTEKYNFDKALNEVLKKSFLDGYKQGFKDAWEETNVKDLEQLKLEQEPVAYLCENAAGHKYFRWKKPSSVYKPTPLYTKEIGND</sequence>
<accession>A0A6J5LFT5</accession>
<reference evidence="1" key="1">
    <citation type="submission" date="2020-04" db="EMBL/GenBank/DDBJ databases">
        <authorList>
            <person name="Chiriac C."/>
            <person name="Salcher M."/>
            <person name="Ghai R."/>
            <person name="Kavagutti S V."/>
        </authorList>
    </citation>
    <scope>NUCLEOTIDE SEQUENCE</scope>
</reference>